<keyword evidence="7 8" id="KW-0927">Auxin signaling pathway</keyword>
<evidence type="ECO:0000256" key="8">
    <source>
        <dbReference type="RuleBase" id="RU004549"/>
    </source>
</evidence>
<name>A0AAN7R1W9_TRANT</name>
<evidence type="ECO:0000256" key="9">
    <source>
        <dbReference type="SAM" id="MobiDB-lite"/>
    </source>
</evidence>
<dbReference type="PANTHER" id="PTHR31734">
    <property type="entry name" value="AUXIN-RESPONSIVE PROTEIN IAA17"/>
    <property type="match status" value="1"/>
</dbReference>
<dbReference type="Proteomes" id="UP001346149">
    <property type="component" value="Unassembled WGS sequence"/>
</dbReference>
<dbReference type="GO" id="GO:0005634">
    <property type="term" value="C:nucleus"/>
    <property type="evidence" value="ECO:0007669"/>
    <property type="project" value="UniProtKB-SubCell"/>
</dbReference>
<keyword evidence="12" id="KW-1185">Reference proteome</keyword>
<dbReference type="AlphaFoldDB" id="A0AAN7R1W9"/>
<dbReference type="Pfam" id="PF02309">
    <property type="entry name" value="AUX_IAA"/>
    <property type="match status" value="1"/>
</dbReference>
<organism evidence="11 12">
    <name type="scientific">Trapa natans</name>
    <name type="common">Water chestnut</name>
    <dbReference type="NCBI Taxonomy" id="22666"/>
    <lineage>
        <taxon>Eukaryota</taxon>
        <taxon>Viridiplantae</taxon>
        <taxon>Streptophyta</taxon>
        <taxon>Embryophyta</taxon>
        <taxon>Tracheophyta</taxon>
        <taxon>Spermatophyta</taxon>
        <taxon>Magnoliopsida</taxon>
        <taxon>eudicotyledons</taxon>
        <taxon>Gunneridae</taxon>
        <taxon>Pentapetalae</taxon>
        <taxon>rosids</taxon>
        <taxon>malvids</taxon>
        <taxon>Myrtales</taxon>
        <taxon>Lythraceae</taxon>
        <taxon>Trapa</taxon>
    </lineage>
</organism>
<feature type="domain" description="PB1" evidence="10">
    <location>
        <begin position="97"/>
        <end position="186"/>
    </location>
</feature>
<dbReference type="Gene3D" id="3.10.20.90">
    <property type="entry name" value="Phosphatidylinositol 3-kinase Catalytic Subunit, Chain A, domain 1"/>
    <property type="match status" value="1"/>
</dbReference>
<keyword evidence="4 8" id="KW-0805">Transcription regulation</keyword>
<evidence type="ECO:0000256" key="3">
    <source>
        <dbReference type="ARBA" id="ARBA00022491"/>
    </source>
</evidence>
<comment type="function">
    <text evidence="8">Aux/IAA proteins are short-lived transcriptional factors that function as repressors of early auxin response genes at low auxin concentrations.</text>
</comment>
<dbReference type="PROSITE" id="PS51745">
    <property type="entry name" value="PB1"/>
    <property type="match status" value="1"/>
</dbReference>
<evidence type="ECO:0000313" key="11">
    <source>
        <dbReference type="EMBL" id="KAK4782838.1"/>
    </source>
</evidence>
<comment type="caution">
    <text evidence="11">The sequence shown here is derived from an EMBL/GenBank/DDBJ whole genome shotgun (WGS) entry which is preliminary data.</text>
</comment>
<evidence type="ECO:0000256" key="5">
    <source>
        <dbReference type="ARBA" id="ARBA00023163"/>
    </source>
</evidence>
<evidence type="ECO:0000256" key="6">
    <source>
        <dbReference type="ARBA" id="ARBA00023242"/>
    </source>
</evidence>
<evidence type="ECO:0000256" key="4">
    <source>
        <dbReference type="ARBA" id="ARBA00023015"/>
    </source>
</evidence>
<keyword evidence="3 8" id="KW-0678">Repressor</keyword>
<dbReference type="InterPro" id="IPR033389">
    <property type="entry name" value="AUX/IAA_dom"/>
</dbReference>
<accession>A0AAN7R1W9</accession>
<comment type="subunit">
    <text evidence="8">Homodimers and heterodimers.</text>
</comment>
<dbReference type="GO" id="GO:0006355">
    <property type="term" value="P:regulation of DNA-templated transcription"/>
    <property type="evidence" value="ECO:0007669"/>
    <property type="project" value="InterPro"/>
</dbReference>
<evidence type="ECO:0000313" key="12">
    <source>
        <dbReference type="Proteomes" id="UP001346149"/>
    </source>
</evidence>
<evidence type="ECO:0000256" key="7">
    <source>
        <dbReference type="ARBA" id="ARBA00023294"/>
    </source>
</evidence>
<dbReference type="InterPro" id="IPR053793">
    <property type="entry name" value="PB1-like"/>
</dbReference>
<protein>
    <recommendedName>
        <fullName evidence="8">Auxin-responsive protein</fullName>
    </recommendedName>
</protein>
<dbReference type="SUPFAM" id="SSF54277">
    <property type="entry name" value="CAD &amp; PB1 domains"/>
    <property type="match status" value="1"/>
</dbReference>
<comment type="similarity">
    <text evidence="2 8">Belongs to the Aux/IAA family.</text>
</comment>
<proteinExistence type="inferred from homology"/>
<evidence type="ECO:0000256" key="1">
    <source>
        <dbReference type="ARBA" id="ARBA00004123"/>
    </source>
</evidence>
<keyword evidence="5 8" id="KW-0804">Transcription</keyword>
<comment type="subcellular location">
    <subcellularLocation>
        <location evidence="1 8">Nucleus</location>
    </subcellularLocation>
</comment>
<evidence type="ECO:0000259" key="10">
    <source>
        <dbReference type="PROSITE" id="PS51745"/>
    </source>
</evidence>
<evidence type="ECO:0000256" key="2">
    <source>
        <dbReference type="ARBA" id="ARBA00006728"/>
    </source>
</evidence>
<sequence>MDRSYASSSMDSSNNPPSSPSSSSSSICHSSNYYLTNRMTTSVMRARRDLSTDLSLGFSISSPQSERRPIWPPFEQLPESTPAGSSAEDRQQGSTSGLYVKVYMEGFPIGRKLDLLSHDGYDVLAGTLAHMFKATILCGKGNRATSHKYYVLTYQDRDGDWMMVGDVPWEIFKSTVKRLKITRADRC</sequence>
<feature type="region of interest" description="Disordered" evidence="9">
    <location>
        <begin position="1"/>
        <end position="28"/>
    </location>
</feature>
<gene>
    <name evidence="11" type="ORF">SAY86_007212</name>
</gene>
<dbReference type="EMBL" id="JAXQNO010000015">
    <property type="protein sequence ID" value="KAK4782838.1"/>
    <property type="molecule type" value="Genomic_DNA"/>
</dbReference>
<keyword evidence="6 8" id="KW-0539">Nucleus</keyword>
<dbReference type="GO" id="GO:0009734">
    <property type="term" value="P:auxin-activated signaling pathway"/>
    <property type="evidence" value="ECO:0007669"/>
    <property type="project" value="UniProtKB-UniRule"/>
</dbReference>
<dbReference type="InterPro" id="IPR003311">
    <property type="entry name" value="AUX_IAA"/>
</dbReference>
<reference evidence="11 12" key="1">
    <citation type="journal article" date="2023" name="Hortic Res">
        <title>Pangenome of water caltrop reveals structural variations and asymmetric subgenome divergence after allopolyploidization.</title>
        <authorList>
            <person name="Zhang X."/>
            <person name="Chen Y."/>
            <person name="Wang L."/>
            <person name="Yuan Y."/>
            <person name="Fang M."/>
            <person name="Shi L."/>
            <person name="Lu R."/>
            <person name="Comes H.P."/>
            <person name="Ma Y."/>
            <person name="Chen Y."/>
            <person name="Huang G."/>
            <person name="Zhou Y."/>
            <person name="Zheng Z."/>
            <person name="Qiu Y."/>
        </authorList>
    </citation>
    <scope>NUCLEOTIDE SEQUENCE [LARGE SCALE GENOMIC DNA]</scope>
    <source>
        <strain evidence="11">F231</strain>
    </source>
</reference>
<dbReference type="PANTHER" id="PTHR31734:SF94">
    <property type="entry name" value="AUXIN-RESPONSIVE PROTEIN IAA30"/>
    <property type="match status" value="1"/>
</dbReference>
<feature type="region of interest" description="Disordered" evidence="9">
    <location>
        <begin position="61"/>
        <end position="93"/>
    </location>
</feature>